<comment type="caution">
    <text evidence="2">The sequence shown here is derived from an EMBL/GenBank/DDBJ whole genome shotgun (WGS) entry which is preliminary data.</text>
</comment>
<accession>A0ABR7TZV7</accession>
<feature type="transmembrane region" description="Helical" evidence="1">
    <location>
        <begin position="268"/>
        <end position="286"/>
    </location>
</feature>
<reference evidence="2 3" key="1">
    <citation type="submission" date="2020-09" db="EMBL/GenBank/DDBJ databases">
        <title>Genome sequences of type strains of Chitinophaga qingshengii and Chitinophaga varians.</title>
        <authorList>
            <person name="Kittiwongwattana C."/>
        </authorList>
    </citation>
    <scope>NUCLEOTIDE SEQUENCE [LARGE SCALE GENOMIC DNA]</scope>
    <source>
        <strain evidence="2 3">JCM 30026</strain>
    </source>
</reference>
<name>A0ABR7TZV7_9BACT</name>
<keyword evidence="3" id="KW-1185">Reference proteome</keyword>
<evidence type="ECO:0008006" key="4">
    <source>
        <dbReference type="Google" id="ProtNLM"/>
    </source>
</evidence>
<feature type="transmembrane region" description="Helical" evidence="1">
    <location>
        <begin position="244"/>
        <end position="261"/>
    </location>
</feature>
<evidence type="ECO:0000313" key="2">
    <source>
        <dbReference type="EMBL" id="MBC9935019.1"/>
    </source>
</evidence>
<feature type="transmembrane region" description="Helical" evidence="1">
    <location>
        <begin position="71"/>
        <end position="92"/>
    </location>
</feature>
<proteinExistence type="predicted"/>
<feature type="transmembrane region" description="Helical" evidence="1">
    <location>
        <begin position="338"/>
        <end position="359"/>
    </location>
</feature>
<evidence type="ECO:0000256" key="1">
    <source>
        <dbReference type="SAM" id="Phobius"/>
    </source>
</evidence>
<keyword evidence="1" id="KW-0472">Membrane</keyword>
<dbReference type="EMBL" id="JACVFC010000007">
    <property type="protein sequence ID" value="MBC9935019.1"/>
    <property type="molecule type" value="Genomic_DNA"/>
</dbReference>
<sequence length="379" mass="42818">MDGGQLVSKGVNPYKHQEATALRHALRTDSVAHFDFVDETQERWDNYASSNLPLSLLLYGAIDSVSSANGLLYRLVFMFFDALLAVLIAQIILRYWRLEHQWQYILLIGGLGICNPILLHWGAVVPEEKGLQILLMLGAWYFAREKKWGFSAVLLGMSVAFKGLGIFIAPLCLYEVTSLQKTALKRGALYILLSAGACLIWFLPYMPEVFGMMQTRLSDNIANIPEHSSIWVPVYQLTPRYWETVRYAVMALFVLLHLWAIYKKKISLLLICCSVLLFFVDITLNAGSIDRMNIGFLSVIMIIGTCYPWHGIRMGLAYIILGGLTRLLGKPFPGVAELMDSLFCIVLLLYYTGMLITLLKQSSQTTIHLDETEYSHSRA</sequence>
<organism evidence="2 3">
    <name type="scientific">Chitinophaga qingshengii</name>
    <dbReference type="NCBI Taxonomy" id="1569794"/>
    <lineage>
        <taxon>Bacteria</taxon>
        <taxon>Pseudomonadati</taxon>
        <taxon>Bacteroidota</taxon>
        <taxon>Chitinophagia</taxon>
        <taxon>Chitinophagales</taxon>
        <taxon>Chitinophagaceae</taxon>
        <taxon>Chitinophaga</taxon>
    </lineage>
</organism>
<keyword evidence="1" id="KW-1133">Transmembrane helix</keyword>
<feature type="transmembrane region" description="Helical" evidence="1">
    <location>
        <begin position="148"/>
        <end position="176"/>
    </location>
</feature>
<keyword evidence="1" id="KW-0812">Transmembrane</keyword>
<protein>
    <recommendedName>
        <fullName evidence="4">DUF2029 domain-containing protein</fullName>
    </recommendedName>
</protein>
<gene>
    <name evidence="2" type="ORF">ICL07_31870</name>
</gene>
<dbReference type="RefSeq" id="WP_188092112.1">
    <property type="nucleotide sequence ID" value="NZ_JACVFC010000007.1"/>
</dbReference>
<evidence type="ECO:0000313" key="3">
    <source>
        <dbReference type="Proteomes" id="UP000659124"/>
    </source>
</evidence>
<feature type="transmembrane region" description="Helical" evidence="1">
    <location>
        <begin position="104"/>
        <end position="124"/>
    </location>
</feature>
<feature type="transmembrane region" description="Helical" evidence="1">
    <location>
        <begin position="188"/>
        <end position="206"/>
    </location>
</feature>
<dbReference type="Proteomes" id="UP000659124">
    <property type="component" value="Unassembled WGS sequence"/>
</dbReference>
<feature type="transmembrane region" description="Helical" evidence="1">
    <location>
        <begin position="292"/>
        <end position="309"/>
    </location>
</feature>